<reference evidence="3 4" key="1">
    <citation type="submission" date="2021-02" db="EMBL/GenBank/DDBJ databases">
        <title>Paracoccus methylovroum sp.nov., a new methanol and methylamine utilizing methylotrophic denitrifer.</title>
        <authorList>
            <person name="Timsy T."/>
            <person name="Behrendt U."/>
            <person name="Ulrich A."/>
            <person name="Spanner T."/>
            <person name="Foesel B.U."/>
            <person name="Horn M.A."/>
            <person name="Kolb S."/>
        </authorList>
    </citation>
    <scope>NUCLEOTIDE SEQUENCE [LARGE SCALE GENOMIC DNA]</scope>
    <source>
        <strain evidence="3 4">H4-D09</strain>
    </source>
</reference>
<dbReference type="GeneID" id="93452715"/>
<dbReference type="InterPro" id="IPR050902">
    <property type="entry name" value="ABC_Transporter_SBP"/>
</dbReference>
<dbReference type="RefSeq" id="WP_011749303.1">
    <property type="nucleotide sequence ID" value="NZ_CP070371.1"/>
</dbReference>
<name>A0ABX7JLU5_9RHOB</name>
<dbReference type="InterPro" id="IPR002491">
    <property type="entry name" value="ABC_transptr_periplasmic_BD"/>
</dbReference>
<dbReference type="PROSITE" id="PS50983">
    <property type="entry name" value="FE_B12_PBP"/>
    <property type="match status" value="1"/>
</dbReference>
<keyword evidence="4" id="KW-1185">Reference proteome</keyword>
<evidence type="ECO:0000259" key="2">
    <source>
        <dbReference type="PROSITE" id="PS50983"/>
    </source>
</evidence>
<gene>
    <name evidence="3" type="ORF">JWJ88_20070</name>
</gene>
<proteinExistence type="predicted"/>
<dbReference type="Pfam" id="PF01497">
    <property type="entry name" value="Peripla_BP_2"/>
    <property type="match status" value="1"/>
</dbReference>
<organism evidence="3 4">
    <name type="scientific">Paracoccus methylovorus</name>
    <dbReference type="NCBI Taxonomy" id="2812658"/>
    <lineage>
        <taxon>Bacteria</taxon>
        <taxon>Pseudomonadati</taxon>
        <taxon>Pseudomonadota</taxon>
        <taxon>Alphaproteobacteria</taxon>
        <taxon>Rhodobacterales</taxon>
        <taxon>Paracoccaceae</taxon>
        <taxon>Paracoccus</taxon>
    </lineage>
</organism>
<feature type="domain" description="Fe/B12 periplasmic-binding" evidence="2">
    <location>
        <begin position="46"/>
        <end position="310"/>
    </location>
</feature>
<dbReference type="Gene3D" id="1.20.58.2180">
    <property type="match status" value="1"/>
</dbReference>
<dbReference type="EMBL" id="CP070371">
    <property type="protein sequence ID" value="QRZ15220.1"/>
    <property type="molecule type" value="Genomic_DNA"/>
</dbReference>
<evidence type="ECO:0000256" key="1">
    <source>
        <dbReference type="SAM" id="SignalP"/>
    </source>
</evidence>
<dbReference type="Proteomes" id="UP000663629">
    <property type="component" value="Chromosome 2"/>
</dbReference>
<dbReference type="PANTHER" id="PTHR30535">
    <property type="entry name" value="VITAMIN B12-BINDING PROTEIN"/>
    <property type="match status" value="1"/>
</dbReference>
<dbReference type="SUPFAM" id="SSF53807">
    <property type="entry name" value="Helical backbone' metal receptor"/>
    <property type="match status" value="1"/>
</dbReference>
<sequence>MFRIRHLATCIACAVALLSQPASAEIMREVVYYGDRSVSLPPEIDRIATNWEAQNSILTMLGYGDRIVATTRIARSMPLMQKFVPSIKAAALTTLGDGTVNVEELMVLKPDILFSSRALPDAVSRQLRGAGIAVASFRSNSIDALVERVLITGEMLGPDALEVARRYQGYFDDNRRRVAERLEGIPPDRRVRVYLASGAPLSTSGRPSLNQDWMDLGGAINIAESWFGDMPYASGIASLENIIAGNPDVIISMNAEDAEEIRTNPQWRNVKAVREGRVYANPRGLFWWCRETSEGALQFLWLASTLYPDALADIDMREETRRFYRKFYRIELTDNEIAEFLKPTY</sequence>
<feature type="signal peptide" evidence="1">
    <location>
        <begin position="1"/>
        <end position="24"/>
    </location>
</feature>
<evidence type="ECO:0000313" key="4">
    <source>
        <dbReference type="Proteomes" id="UP000663629"/>
    </source>
</evidence>
<evidence type="ECO:0000313" key="3">
    <source>
        <dbReference type="EMBL" id="QRZ15220.1"/>
    </source>
</evidence>
<dbReference type="Gene3D" id="3.40.50.1980">
    <property type="entry name" value="Nitrogenase molybdenum iron protein domain"/>
    <property type="match status" value="2"/>
</dbReference>
<dbReference type="PANTHER" id="PTHR30535:SF34">
    <property type="entry name" value="MOLYBDATE-BINDING PROTEIN MOLA"/>
    <property type="match status" value="1"/>
</dbReference>
<protein>
    <submittedName>
        <fullName evidence="3">ABC transporter substrate-binding protein</fullName>
    </submittedName>
</protein>
<accession>A0ABX7JLU5</accession>
<keyword evidence="1" id="KW-0732">Signal</keyword>
<dbReference type="CDD" id="cd01142">
    <property type="entry name" value="TroA_e"/>
    <property type="match status" value="1"/>
</dbReference>
<feature type="chain" id="PRO_5045933951" evidence="1">
    <location>
        <begin position="25"/>
        <end position="345"/>
    </location>
</feature>